<gene>
    <name evidence="8 10" type="primary">mobA</name>
    <name evidence="10" type="ORF">AB4876_01800</name>
</gene>
<evidence type="ECO:0000259" key="9">
    <source>
        <dbReference type="Pfam" id="PF12804"/>
    </source>
</evidence>
<comment type="subcellular location">
    <subcellularLocation>
        <location evidence="8">Cytoplasm</location>
    </subcellularLocation>
</comment>
<comment type="similarity">
    <text evidence="8">Belongs to the MobA family.</text>
</comment>
<evidence type="ECO:0000256" key="4">
    <source>
        <dbReference type="ARBA" id="ARBA00022741"/>
    </source>
</evidence>
<dbReference type="EC" id="2.7.7.77" evidence="8"/>
<dbReference type="EMBL" id="JBFRYA010000001">
    <property type="protein sequence ID" value="MEX1667625.1"/>
    <property type="molecule type" value="Genomic_DNA"/>
</dbReference>
<evidence type="ECO:0000256" key="5">
    <source>
        <dbReference type="ARBA" id="ARBA00022842"/>
    </source>
</evidence>
<accession>A0ABV3U2B4</accession>
<feature type="binding site" evidence="8">
    <location>
        <position position="77"/>
    </location>
    <ligand>
        <name>GTP</name>
        <dbReference type="ChEBI" id="CHEBI:37565"/>
    </ligand>
</feature>
<dbReference type="NCBIfam" id="TIGR02665">
    <property type="entry name" value="molyb_mobA"/>
    <property type="match status" value="1"/>
</dbReference>
<dbReference type="InterPro" id="IPR025877">
    <property type="entry name" value="MobA-like_NTP_Trfase"/>
</dbReference>
<keyword evidence="3 8" id="KW-0479">Metal-binding</keyword>
<dbReference type="PANTHER" id="PTHR19136">
    <property type="entry name" value="MOLYBDENUM COFACTOR GUANYLYLTRANSFERASE"/>
    <property type="match status" value="1"/>
</dbReference>
<keyword evidence="4 8" id="KW-0547">Nucleotide-binding</keyword>
<comment type="caution">
    <text evidence="10">The sequence shown here is derived from an EMBL/GenBank/DDBJ whole genome shotgun (WGS) entry which is preliminary data.</text>
</comment>
<organism evidence="10 11">
    <name type="scientific">Zhongshania guokunii</name>
    <dbReference type="NCBI Taxonomy" id="641783"/>
    <lineage>
        <taxon>Bacteria</taxon>
        <taxon>Pseudomonadati</taxon>
        <taxon>Pseudomonadota</taxon>
        <taxon>Gammaproteobacteria</taxon>
        <taxon>Cellvibrionales</taxon>
        <taxon>Spongiibacteraceae</taxon>
        <taxon>Zhongshania</taxon>
    </lineage>
</organism>
<comment type="caution">
    <text evidence="8">Lacks conserved residue(s) required for the propagation of feature annotation.</text>
</comment>
<proteinExistence type="inferred from homology"/>
<evidence type="ECO:0000256" key="6">
    <source>
        <dbReference type="ARBA" id="ARBA00023134"/>
    </source>
</evidence>
<keyword evidence="5 8" id="KW-0460">Magnesium</keyword>
<comment type="cofactor">
    <cofactor evidence="8">
        <name>Mg(2+)</name>
        <dbReference type="ChEBI" id="CHEBI:18420"/>
    </cofactor>
</comment>
<dbReference type="PANTHER" id="PTHR19136:SF81">
    <property type="entry name" value="MOLYBDENUM COFACTOR GUANYLYLTRANSFERASE"/>
    <property type="match status" value="1"/>
</dbReference>
<evidence type="ECO:0000256" key="1">
    <source>
        <dbReference type="ARBA" id="ARBA00022490"/>
    </source>
</evidence>
<keyword evidence="1 8" id="KW-0963">Cytoplasm</keyword>
<comment type="subunit">
    <text evidence="8">Monomer.</text>
</comment>
<keyword evidence="6 8" id="KW-0342">GTP-binding</keyword>
<comment type="catalytic activity">
    <reaction evidence="8">
        <text>Mo-molybdopterin + GTP + H(+) = Mo-molybdopterin guanine dinucleotide + diphosphate</text>
        <dbReference type="Rhea" id="RHEA:34243"/>
        <dbReference type="ChEBI" id="CHEBI:15378"/>
        <dbReference type="ChEBI" id="CHEBI:33019"/>
        <dbReference type="ChEBI" id="CHEBI:37565"/>
        <dbReference type="ChEBI" id="CHEBI:71302"/>
        <dbReference type="ChEBI" id="CHEBI:71310"/>
        <dbReference type="EC" id="2.7.7.77"/>
    </reaction>
</comment>
<evidence type="ECO:0000256" key="3">
    <source>
        <dbReference type="ARBA" id="ARBA00022723"/>
    </source>
</evidence>
<keyword evidence="10" id="KW-0548">Nucleotidyltransferase</keyword>
<evidence type="ECO:0000256" key="2">
    <source>
        <dbReference type="ARBA" id="ARBA00022679"/>
    </source>
</evidence>
<protein>
    <recommendedName>
        <fullName evidence="8">Molybdenum cofactor guanylyltransferase</fullName>
        <shortName evidence="8">MoCo guanylyltransferase</shortName>
        <ecNumber evidence="8">2.7.7.77</ecNumber>
    </recommendedName>
    <alternativeName>
        <fullName evidence="8">GTP:molybdopterin guanylyltransferase</fullName>
    </alternativeName>
    <alternativeName>
        <fullName evidence="8">Mo-MPT guanylyltransferase</fullName>
    </alternativeName>
    <alternativeName>
        <fullName evidence="8">Molybdopterin guanylyltransferase</fullName>
    </alternativeName>
    <alternativeName>
        <fullName evidence="8">Molybdopterin-guanine dinucleotide synthase</fullName>
        <shortName evidence="8">MGD synthase</shortName>
    </alternativeName>
</protein>
<comment type="domain">
    <text evidence="8">The N-terminal domain determines nucleotide recognition and specific binding, while the C-terminal domain determines the specific binding to the target protein.</text>
</comment>
<evidence type="ECO:0000256" key="8">
    <source>
        <dbReference type="HAMAP-Rule" id="MF_00316"/>
    </source>
</evidence>
<dbReference type="Pfam" id="PF12804">
    <property type="entry name" value="NTP_transf_3"/>
    <property type="match status" value="1"/>
</dbReference>
<dbReference type="CDD" id="cd02503">
    <property type="entry name" value="MobA"/>
    <property type="match status" value="1"/>
</dbReference>
<dbReference type="InterPro" id="IPR013482">
    <property type="entry name" value="Molybde_CF_guanTrfase"/>
</dbReference>
<dbReference type="SUPFAM" id="SSF53448">
    <property type="entry name" value="Nucleotide-diphospho-sugar transferases"/>
    <property type="match status" value="1"/>
</dbReference>
<keyword evidence="11" id="KW-1185">Reference proteome</keyword>
<dbReference type="RefSeq" id="WP_368379941.1">
    <property type="nucleotide sequence ID" value="NZ_JBFRYA010000001.1"/>
</dbReference>
<feature type="binding site" evidence="8">
    <location>
        <begin position="19"/>
        <end position="21"/>
    </location>
    <ligand>
        <name>GTP</name>
        <dbReference type="ChEBI" id="CHEBI:37565"/>
    </ligand>
</feature>
<dbReference type="Proteomes" id="UP001557485">
    <property type="component" value="Unassembled WGS sequence"/>
</dbReference>
<dbReference type="GO" id="GO:0061603">
    <property type="term" value="F:molybdenum cofactor guanylyltransferase activity"/>
    <property type="evidence" value="ECO:0007669"/>
    <property type="project" value="UniProtKB-EC"/>
</dbReference>
<feature type="binding site" evidence="8">
    <location>
        <position position="32"/>
    </location>
    <ligand>
        <name>GTP</name>
        <dbReference type="ChEBI" id="CHEBI:37565"/>
    </ligand>
</feature>
<feature type="domain" description="MobA-like NTP transferase" evidence="9">
    <location>
        <begin position="16"/>
        <end position="166"/>
    </location>
</feature>
<comment type="function">
    <text evidence="8">Transfers a GMP moiety from GTP to Mo-molybdopterin (Mo-MPT) cofactor (Moco or molybdenum cofactor) to form Mo-molybdopterin guanine dinucleotide (Mo-MGD) cofactor.</text>
</comment>
<name>A0ABV3U2B4_9GAMM</name>
<evidence type="ECO:0000313" key="10">
    <source>
        <dbReference type="EMBL" id="MEX1667625.1"/>
    </source>
</evidence>
<feature type="binding site" evidence="8">
    <location>
        <position position="107"/>
    </location>
    <ligand>
        <name>Mg(2+)</name>
        <dbReference type="ChEBI" id="CHEBI:18420"/>
    </ligand>
</feature>
<feature type="binding site" evidence="8">
    <location>
        <position position="107"/>
    </location>
    <ligand>
        <name>GTP</name>
        <dbReference type="ChEBI" id="CHEBI:37565"/>
    </ligand>
</feature>
<evidence type="ECO:0000256" key="7">
    <source>
        <dbReference type="ARBA" id="ARBA00023150"/>
    </source>
</evidence>
<keyword evidence="2 8" id="KW-0808">Transferase</keyword>
<sequence>MTINENSNYHPESITAVILAGGAGRRMNNQDKGLLQWYDTPLIEHVLKTVPQDIKRIIISCNRNQDRYRHYADTVMDTISGFQGPLAGIYAALRAVHTPYAFILPCDSPCPPLDLLAKLYQTHHKHHADITYASDGERDQYLFALLNTQLSDNLGGYLASGGRSVNQWYRQCNSVSADFSGQQQAFQNLNTIDDITSQT</sequence>
<evidence type="ECO:0000313" key="11">
    <source>
        <dbReference type="Proteomes" id="UP001557485"/>
    </source>
</evidence>
<dbReference type="InterPro" id="IPR029044">
    <property type="entry name" value="Nucleotide-diphossugar_trans"/>
</dbReference>
<keyword evidence="7 8" id="KW-0501">Molybdenum cofactor biosynthesis</keyword>
<reference evidence="10 11" key="1">
    <citation type="journal article" date="2011" name="Int. J. Syst. Evol. Microbiol.">
        <title>Zhongshania antarctica gen. nov., sp. nov. and Zhongshania guokunii sp. nov., gammaproteobacteria respectively isolated from coastal attached (fast) ice and surface seawater of the Antarctic.</title>
        <authorList>
            <person name="Li H.J."/>
            <person name="Zhang X.Y."/>
            <person name="Chen C.X."/>
            <person name="Zhang Y.J."/>
            <person name="Gao Z.M."/>
            <person name="Yu Y."/>
            <person name="Chen X.L."/>
            <person name="Chen B."/>
            <person name="Zhang Y.Z."/>
        </authorList>
    </citation>
    <scope>NUCLEOTIDE SEQUENCE [LARGE SCALE GENOMIC DNA]</scope>
    <source>
        <strain evidence="10 11">ZS6-22T</strain>
    </source>
</reference>
<dbReference type="Gene3D" id="3.90.550.10">
    <property type="entry name" value="Spore Coat Polysaccharide Biosynthesis Protein SpsA, Chain A"/>
    <property type="match status" value="1"/>
</dbReference>
<dbReference type="HAMAP" id="MF_00316">
    <property type="entry name" value="MobA"/>
    <property type="match status" value="1"/>
</dbReference>